<keyword evidence="2" id="KW-1185">Reference proteome</keyword>
<proteinExistence type="predicted"/>
<gene>
    <name evidence="1" type="ORF">V6N12_057498</name>
</gene>
<sequence length="214" mass="23609">MTRPPSTTTDPTRTSSTFPITTSTPYFSTAVFSKVFVNNRGCTWAVVRVVPIVLGARAGPSIQDGIFELPYGEEDPDSVMVMLRVVKGQYPYDSGPLSSSESERWRLKLARASDSTGPPSHQSRARNPPAFPEAAQATEDFSTRVTAAPFLARKYAVQTPITPPPHTTTRFLGSGCFRSSIGSGDDEEQRNFRWFRVGRRKRATGQDENVTDMI</sequence>
<dbReference type="Proteomes" id="UP001472677">
    <property type="component" value="Unassembled WGS sequence"/>
</dbReference>
<dbReference type="EMBL" id="JBBPBM010000066">
    <property type="protein sequence ID" value="KAK8514598.1"/>
    <property type="molecule type" value="Genomic_DNA"/>
</dbReference>
<evidence type="ECO:0000313" key="2">
    <source>
        <dbReference type="Proteomes" id="UP001472677"/>
    </source>
</evidence>
<organism evidence="1 2">
    <name type="scientific">Hibiscus sabdariffa</name>
    <name type="common">roselle</name>
    <dbReference type="NCBI Taxonomy" id="183260"/>
    <lineage>
        <taxon>Eukaryota</taxon>
        <taxon>Viridiplantae</taxon>
        <taxon>Streptophyta</taxon>
        <taxon>Embryophyta</taxon>
        <taxon>Tracheophyta</taxon>
        <taxon>Spermatophyta</taxon>
        <taxon>Magnoliopsida</taxon>
        <taxon>eudicotyledons</taxon>
        <taxon>Gunneridae</taxon>
        <taxon>Pentapetalae</taxon>
        <taxon>rosids</taxon>
        <taxon>malvids</taxon>
        <taxon>Malvales</taxon>
        <taxon>Malvaceae</taxon>
        <taxon>Malvoideae</taxon>
        <taxon>Hibiscus</taxon>
    </lineage>
</organism>
<name>A0ABR2C5A4_9ROSI</name>
<comment type="caution">
    <text evidence="1">The sequence shown here is derived from an EMBL/GenBank/DDBJ whole genome shotgun (WGS) entry which is preliminary data.</text>
</comment>
<reference evidence="1 2" key="1">
    <citation type="journal article" date="2024" name="G3 (Bethesda)">
        <title>Genome assembly of Hibiscus sabdariffa L. provides insights into metabolisms of medicinal natural products.</title>
        <authorList>
            <person name="Kim T."/>
        </authorList>
    </citation>
    <scope>NUCLEOTIDE SEQUENCE [LARGE SCALE GENOMIC DNA]</scope>
    <source>
        <strain evidence="1">TK-2024</strain>
        <tissue evidence="1">Old leaves</tissue>
    </source>
</reference>
<protein>
    <submittedName>
        <fullName evidence="1">Uncharacterized protein</fullName>
    </submittedName>
</protein>
<accession>A0ABR2C5A4</accession>
<evidence type="ECO:0000313" key="1">
    <source>
        <dbReference type="EMBL" id="KAK8514598.1"/>
    </source>
</evidence>